<feature type="region of interest" description="Disordered" evidence="1">
    <location>
        <begin position="1"/>
        <end position="26"/>
    </location>
</feature>
<evidence type="ECO:0000256" key="1">
    <source>
        <dbReference type="SAM" id="MobiDB-lite"/>
    </source>
</evidence>
<dbReference type="Proteomes" id="UP000655225">
    <property type="component" value="Unassembled WGS sequence"/>
</dbReference>
<evidence type="ECO:0000313" key="3">
    <source>
        <dbReference type="Proteomes" id="UP000655225"/>
    </source>
</evidence>
<reference evidence="2 3" key="1">
    <citation type="submission" date="2020-04" db="EMBL/GenBank/DDBJ databases">
        <title>Plant Genome Project.</title>
        <authorList>
            <person name="Zhang R.-G."/>
        </authorList>
    </citation>
    <scope>NUCLEOTIDE SEQUENCE [LARGE SCALE GENOMIC DNA]</scope>
    <source>
        <strain evidence="2">YNK0</strain>
        <tissue evidence="2">Leaf</tissue>
    </source>
</reference>
<accession>A0A835A3Y4</accession>
<comment type="caution">
    <text evidence="2">The sequence shown here is derived from an EMBL/GenBank/DDBJ whole genome shotgun (WGS) entry which is preliminary data.</text>
</comment>
<protein>
    <submittedName>
        <fullName evidence="2">Uncharacterized protein</fullName>
    </submittedName>
</protein>
<dbReference type="EMBL" id="JABCRI010000001">
    <property type="protein sequence ID" value="KAF8414126.1"/>
    <property type="molecule type" value="Genomic_DNA"/>
</dbReference>
<dbReference type="AlphaFoldDB" id="A0A835A3Y4"/>
<sequence length="106" mass="11590">MANLPQSLSLNPSFGGPSLSSANPTASLANKDRKLASAEQLVLELSNPDLRENALHDLSKGVILFLFSEERNISRCGSFVVEFFWYYCCTLTVCSLSFGDKDAVPQ</sequence>
<gene>
    <name evidence="2" type="ORF">HHK36_002125</name>
</gene>
<name>A0A835A3Y4_TETSI</name>
<keyword evidence="3" id="KW-1185">Reference proteome</keyword>
<organism evidence="2 3">
    <name type="scientific">Tetracentron sinense</name>
    <name type="common">Spur-leaf</name>
    <dbReference type="NCBI Taxonomy" id="13715"/>
    <lineage>
        <taxon>Eukaryota</taxon>
        <taxon>Viridiplantae</taxon>
        <taxon>Streptophyta</taxon>
        <taxon>Embryophyta</taxon>
        <taxon>Tracheophyta</taxon>
        <taxon>Spermatophyta</taxon>
        <taxon>Magnoliopsida</taxon>
        <taxon>Trochodendrales</taxon>
        <taxon>Trochodendraceae</taxon>
        <taxon>Tetracentron</taxon>
    </lineage>
</organism>
<proteinExistence type="predicted"/>
<evidence type="ECO:0000313" key="2">
    <source>
        <dbReference type="EMBL" id="KAF8414126.1"/>
    </source>
</evidence>
<dbReference type="OrthoDB" id="1688093at2759"/>